<gene>
    <name evidence="5" type="primary">PPTase</name>
</gene>
<evidence type="ECO:0000259" key="3">
    <source>
        <dbReference type="Pfam" id="PF01648"/>
    </source>
</evidence>
<accession>A0A5C1ZAH7</accession>
<feature type="domain" description="4'-phosphopantetheinyl transferase N-terminal" evidence="4">
    <location>
        <begin position="42"/>
        <end position="134"/>
    </location>
</feature>
<dbReference type="Gene3D" id="3.90.470.20">
    <property type="entry name" value="4'-phosphopantetheinyl transferase domain"/>
    <property type="match status" value="1"/>
</dbReference>
<dbReference type="Pfam" id="PF01648">
    <property type="entry name" value="ACPS"/>
    <property type="match status" value="1"/>
</dbReference>
<dbReference type="GO" id="GO:0019878">
    <property type="term" value="P:lysine biosynthetic process via aminoadipic acid"/>
    <property type="evidence" value="ECO:0007669"/>
    <property type="project" value="TreeGrafter"/>
</dbReference>
<dbReference type="InterPro" id="IPR055066">
    <property type="entry name" value="AASDHPPT_N"/>
</dbReference>
<protein>
    <recommendedName>
        <fullName evidence="1">holo-[acyl-carrier-protein] synthase</fullName>
        <ecNumber evidence="1">2.7.8.7</ecNumber>
    </recommendedName>
</protein>
<dbReference type="AlphaFoldDB" id="A0A5C1ZAH7"/>
<dbReference type="PANTHER" id="PTHR12215:SF10">
    <property type="entry name" value="L-AMINOADIPATE-SEMIALDEHYDE DEHYDROGENASE-PHOSPHOPANTETHEINYL TRANSFERASE"/>
    <property type="match status" value="1"/>
</dbReference>
<evidence type="ECO:0000256" key="1">
    <source>
        <dbReference type="ARBA" id="ARBA00013172"/>
    </source>
</evidence>
<dbReference type="SUPFAM" id="SSF56214">
    <property type="entry name" value="4'-phosphopantetheinyl transferase"/>
    <property type="match status" value="2"/>
</dbReference>
<sequence length="309" mass="34621">MAMDGPEVFRWVLDVQSLWPTPPDGTSGLQPSAREATARWASGKEAQHALSLLTPEEQAKVLRFYRPSDAKLSLASCLLKHRAIATTCEIPWSEATIGEDSNRKPCYKPSTSEGKALEFNVSHHGTLVALVGCPGKAVRLGVDIVKMNWDKDYATVMKEGFQSWARTYESVFSDREVQDIAHYEAPKHDDVQDTIRAKLRHFYAHWCLKEAYVKMTGEALLAPWLKDVEFRNVQVPLPGSLAVDGVPEVNLWGQTCTDVEIWAHGNRVTDVQLEIQAFRDDYMIATASSHIGAKFSAFKELDVEKDVYP</sequence>
<evidence type="ECO:0000313" key="5">
    <source>
        <dbReference type="EMBL" id="QEO24565.1"/>
    </source>
</evidence>
<reference evidence="5" key="1">
    <citation type="submission" date="2019-02" db="EMBL/GenBank/DDBJ databases">
        <title>Heterologous transcription of Cladonia uncialis polyketide synthase (PKS) genes in Aspergillus oryzae.</title>
        <authorList>
            <person name="Bertrand R.L."/>
            <person name="Abe I."/>
            <person name="Sorensen J.L."/>
        </authorList>
    </citation>
    <scope>NUCLEOTIDE SEQUENCE</scope>
</reference>
<evidence type="ECO:0000256" key="2">
    <source>
        <dbReference type="ARBA" id="ARBA00022679"/>
    </source>
</evidence>
<dbReference type="GO" id="GO:0008897">
    <property type="term" value="F:holo-[acyl-carrier-protein] synthase activity"/>
    <property type="evidence" value="ECO:0007669"/>
    <property type="project" value="UniProtKB-EC"/>
</dbReference>
<dbReference type="Pfam" id="PF22624">
    <property type="entry name" value="AASDHPPT_N"/>
    <property type="match status" value="1"/>
</dbReference>
<dbReference type="InterPro" id="IPR050559">
    <property type="entry name" value="P-Pant_transferase_sf"/>
</dbReference>
<evidence type="ECO:0000259" key="4">
    <source>
        <dbReference type="Pfam" id="PF22624"/>
    </source>
</evidence>
<dbReference type="GO" id="GO:0000287">
    <property type="term" value="F:magnesium ion binding"/>
    <property type="evidence" value="ECO:0007669"/>
    <property type="project" value="InterPro"/>
</dbReference>
<dbReference type="InterPro" id="IPR008278">
    <property type="entry name" value="4-PPantetheinyl_Trfase_dom"/>
</dbReference>
<dbReference type="PANTHER" id="PTHR12215">
    <property type="entry name" value="PHOSPHOPANTETHEINE TRANSFERASE"/>
    <property type="match status" value="1"/>
</dbReference>
<feature type="domain" description="4'-phosphopantetheinyl transferase" evidence="3">
    <location>
        <begin position="140"/>
        <end position="230"/>
    </location>
</feature>
<dbReference type="GO" id="GO:0005829">
    <property type="term" value="C:cytosol"/>
    <property type="evidence" value="ECO:0007669"/>
    <property type="project" value="TreeGrafter"/>
</dbReference>
<dbReference type="EC" id="2.7.8.7" evidence="1"/>
<organism evidence="5">
    <name type="scientific">Cladonia uncialis subsp. uncialis</name>
    <dbReference type="NCBI Taxonomy" id="180999"/>
    <lineage>
        <taxon>Eukaryota</taxon>
        <taxon>Fungi</taxon>
        <taxon>Dikarya</taxon>
        <taxon>Ascomycota</taxon>
        <taxon>Pezizomycotina</taxon>
        <taxon>Lecanoromycetes</taxon>
        <taxon>OSLEUM clade</taxon>
        <taxon>Lecanoromycetidae</taxon>
        <taxon>Lecanorales</taxon>
        <taxon>Lecanorineae</taxon>
        <taxon>Cladoniaceae</taxon>
        <taxon>Cladonia</taxon>
    </lineage>
</organism>
<dbReference type="EMBL" id="MK481047">
    <property type="protein sequence ID" value="QEO24565.1"/>
    <property type="molecule type" value="Genomic_DNA"/>
</dbReference>
<name>A0A5C1ZAH7_CLAUC</name>
<dbReference type="InterPro" id="IPR037143">
    <property type="entry name" value="4-PPantetheinyl_Trfase_dom_sf"/>
</dbReference>
<keyword evidence="2 5" id="KW-0808">Transferase</keyword>
<proteinExistence type="predicted"/>